<organism evidence="3 4">
    <name type="scientific">Fibrella aestuarina BUZ 2</name>
    <dbReference type="NCBI Taxonomy" id="1166018"/>
    <lineage>
        <taxon>Bacteria</taxon>
        <taxon>Pseudomonadati</taxon>
        <taxon>Bacteroidota</taxon>
        <taxon>Cytophagia</taxon>
        <taxon>Cytophagales</taxon>
        <taxon>Spirosomataceae</taxon>
        <taxon>Fibrella</taxon>
    </lineage>
</organism>
<dbReference type="PANTHER" id="PTHR30388">
    <property type="entry name" value="ALDEHYDE OXIDOREDUCTASE MOLYBDENUM COFACTOR ASSEMBLY PROTEIN"/>
    <property type="match status" value="1"/>
</dbReference>
<dbReference type="EMBL" id="HE796683">
    <property type="protein sequence ID" value="CCG99518.1"/>
    <property type="molecule type" value="Genomic_DNA"/>
</dbReference>
<dbReference type="AlphaFoldDB" id="I0K5W5"/>
<evidence type="ECO:0000259" key="2">
    <source>
        <dbReference type="Pfam" id="PF13478"/>
    </source>
</evidence>
<proteinExistence type="predicted"/>
<dbReference type="Gene3D" id="3.40.50.720">
    <property type="entry name" value="NAD(P)-binding Rossmann-like Domain"/>
    <property type="match status" value="1"/>
</dbReference>
<dbReference type="InterPro" id="IPR052698">
    <property type="entry name" value="MoCofactor_Util/Proc"/>
</dbReference>
<accession>I0K5W5</accession>
<dbReference type="STRING" id="1166018.FAES_1508"/>
<dbReference type="GO" id="GO:0004854">
    <property type="term" value="F:xanthine dehydrogenase activity"/>
    <property type="evidence" value="ECO:0007669"/>
    <property type="project" value="UniProtKB-EC"/>
</dbReference>
<protein>
    <submittedName>
        <fullName evidence="3">XshC-Cox1 family protein</fullName>
        <ecNumber evidence="3">1.17.1.4</ecNumber>
    </submittedName>
</protein>
<dbReference type="EC" id="1.17.1.4" evidence="3"/>
<reference evidence="3 4" key="1">
    <citation type="journal article" date="2012" name="J. Bacteriol.">
        <title>Genome Sequence of Fibrella aestuarina BUZ 2T, a Filamentous Marine Bacterium.</title>
        <authorList>
            <person name="Filippini M."/>
            <person name="Qi W."/>
            <person name="Blom J."/>
            <person name="Goesmann A."/>
            <person name="Smits T.H."/>
            <person name="Bagheri H.C."/>
        </authorList>
    </citation>
    <scope>NUCLEOTIDE SEQUENCE [LARGE SCALE GENOMIC DNA]</scope>
    <source>
        <strain evidence="4">BUZ 2T</strain>
    </source>
</reference>
<dbReference type="InterPro" id="IPR003777">
    <property type="entry name" value="XdhC_CoxI"/>
</dbReference>
<dbReference type="Pfam" id="PF13478">
    <property type="entry name" value="XdhC_C"/>
    <property type="match status" value="1"/>
</dbReference>
<evidence type="ECO:0000313" key="3">
    <source>
        <dbReference type="EMBL" id="CCG99518.1"/>
    </source>
</evidence>
<evidence type="ECO:0000313" key="4">
    <source>
        <dbReference type="Proteomes" id="UP000011058"/>
    </source>
</evidence>
<feature type="domain" description="XdhC Rossmann" evidence="2">
    <location>
        <begin position="204"/>
        <end position="342"/>
    </location>
</feature>
<dbReference type="RefSeq" id="WP_015330617.1">
    <property type="nucleotide sequence ID" value="NC_020054.1"/>
</dbReference>
<feature type="domain" description="XdhC- CoxI" evidence="1">
    <location>
        <begin position="16"/>
        <end position="80"/>
    </location>
</feature>
<dbReference type="OrthoDB" id="9773039at2"/>
<dbReference type="PANTHER" id="PTHR30388:SF6">
    <property type="entry name" value="XANTHINE DEHYDROGENASE SUBUNIT A-RELATED"/>
    <property type="match status" value="1"/>
</dbReference>
<sequence>MKEIRAILDTYQHKAPGVGAALATVVHVEGSSYRRTGARMLILDNGTWVGGISGGCLEGDALKRARLAIAQGKPGMVTYDTTNEDDYQIGVGLGCNGVISVLLAPIDPEAPTPIDLLSACANGPRQTNVLLTILKAPADSNLPIGTMLRYDGADSLTLFGQSANELEQTIRAFVKKGKSAPVSVNVPSGVLEVFVEVMLPVPHVVLLGQQYDVYPMVRLVNELGWQTTVVANPQKVTRALFGSANALVAPADFDNITVDDQTAFVLMAHDFNTDKANLPRALATGAPFVGVLGPRVRTERMIDELADEGIVVPETDRLHAPIGLDIGAVSPEEIALSVMAEIRATLSGRNGSFLRLRQAPIHERD</sequence>
<dbReference type="InterPro" id="IPR027051">
    <property type="entry name" value="XdhC_Rossmann_dom"/>
</dbReference>
<dbReference type="eggNOG" id="COG1975">
    <property type="taxonomic scope" value="Bacteria"/>
</dbReference>
<keyword evidence="4" id="KW-1185">Reference proteome</keyword>
<dbReference type="PATRIC" id="fig|1166018.3.peg.3242"/>
<dbReference type="KEGG" id="fae:FAES_1508"/>
<name>I0K5W5_9BACT</name>
<dbReference type="Proteomes" id="UP000011058">
    <property type="component" value="Chromosome"/>
</dbReference>
<dbReference type="HOGENOM" id="CLU_041115_1_1_10"/>
<evidence type="ECO:0000259" key="1">
    <source>
        <dbReference type="Pfam" id="PF02625"/>
    </source>
</evidence>
<keyword evidence="3" id="KW-0560">Oxidoreductase</keyword>
<gene>
    <name evidence="3" type="primary">xdhC</name>
    <name evidence="3" type="ORF">FAES_1508</name>
</gene>
<dbReference type="Pfam" id="PF02625">
    <property type="entry name" value="XdhC_CoxI"/>
    <property type="match status" value="1"/>
</dbReference>